<dbReference type="AlphaFoldDB" id="A0A7W8YVR8"/>
<protein>
    <recommendedName>
        <fullName evidence="3">Heme-binding HmuY-like protein</fullName>
    </recommendedName>
</protein>
<gene>
    <name evidence="1" type="ORF">HDE69_003777</name>
</gene>
<reference evidence="1 2" key="1">
    <citation type="submission" date="2020-08" db="EMBL/GenBank/DDBJ databases">
        <title>Genomic Encyclopedia of Type Strains, Phase IV (KMG-V): Genome sequencing to study the core and pangenomes of soil and plant-associated prokaryotes.</title>
        <authorList>
            <person name="Whitman W."/>
        </authorList>
    </citation>
    <scope>NUCLEOTIDE SEQUENCE [LARGE SCALE GENOMIC DNA]</scope>
    <source>
        <strain evidence="1 2">MP7CTX6</strain>
    </source>
</reference>
<sequence length="383" mass="41485">MNKNNILIICCCVVFAFAGCKKDSVDYRYPQPYAGQLATLPGVAGTELGINAANSVFVDFSKGVVTPVRRANWDLGLYPGADFKVILNHTMGALAFDTKKTDFAKVLQADSIAIAASLQLNAAGSGLLVDPVTGTPTDYLAKLVTLEVGENEDASKIYIINSGYAGVPPFTNAIPATPTTPAIPSIPLKRPWYKVKVYKGNNGYVVKYASMSNDNPAFTPRTVNKDLSYNFNVFSFTNLSAVGEPAKSLWDIEWTWTTSKNADGTIATATHDFVLINFLGGVTAAEVKIVDQAAKEYENFNKDKLAGLTYLNTREAIGVKWRSLTSDDRPIVNRDRFYVVKDAEGNVYKLRFVSSSNADGGVIGTPVIEYRLVDAAITPGNTQ</sequence>
<dbReference type="InterPro" id="IPR025921">
    <property type="entry name" value="HmuY"/>
</dbReference>
<evidence type="ECO:0000313" key="2">
    <source>
        <dbReference type="Proteomes" id="UP000537718"/>
    </source>
</evidence>
<organism evidence="1 2">
    <name type="scientific">Pedobacter cryoconitis</name>
    <dbReference type="NCBI Taxonomy" id="188932"/>
    <lineage>
        <taxon>Bacteria</taxon>
        <taxon>Pseudomonadati</taxon>
        <taxon>Bacteroidota</taxon>
        <taxon>Sphingobacteriia</taxon>
        <taxon>Sphingobacteriales</taxon>
        <taxon>Sphingobacteriaceae</taxon>
        <taxon>Pedobacter</taxon>
    </lineage>
</organism>
<dbReference type="CDD" id="cd12105">
    <property type="entry name" value="HmuY"/>
    <property type="match status" value="1"/>
</dbReference>
<dbReference type="Proteomes" id="UP000537718">
    <property type="component" value="Unassembled WGS sequence"/>
</dbReference>
<name>A0A7W8YVR8_9SPHI</name>
<comment type="caution">
    <text evidence="1">The sequence shown here is derived from an EMBL/GenBank/DDBJ whole genome shotgun (WGS) entry which is preliminary data.</text>
</comment>
<dbReference type="Pfam" id="PF14064">
    <property type="entry name" value="HmuY"/>
    <property type="match status" value="1"/>
</dbReference>
<evidence type="ECO:0000313" key="1">
    <source>
        <dbReference type="EMBL" id="MBB5622699.1"/>
    </source>
</evidence>
<dbReference type="RefSeq" id="WP_183868664.1">
    <property type="nucleotide sequence ID" value="NZ_JACHCF010000009.1"/>
</dbReference>
<proteinExistence type="predicted"/>
<accession>A0A7W8YVR8</accession>
<dbReference type="EMBL" id="JACHCF010000009">
    <property type="protein sequence ID" value="MBB5622699.1"/>
    <property type="molecule type" value="Genomic_DNA"/>
</dbReference>
<evidence type="ECO:0008006" key="3">
    <source>
        <dbReference type="Google" id="ProtNLM"/>
    </source>
</evidence>
<dbReference type="PROSITE" id="PS51257">
    <property type="entry name" value="PROKAR_LIPOPROTEIN"/>
    <property type="match status" value="1"/>
</dbReference>